<feature type="transmembrane region" description="Helical" evidence="11">
    <location>
        <begin position="143"/>
        <end position="164"/>
    </location>
</feature>
<dbReference type="InterPro" id="IPR038770">
    <property type="entry name" value="Na+/solute_symporter_sf"/>
</dbReference>
<dbReference type="EMBL" id="MTLA01000197">
    <property type="protein sequence ID" value="OOP67406.1"/>
    <property type="molecule type" value="Genomic_DNA"/>
</dbReference>
<comment type="subcellular location">
    <subcellularLocation>
        <location evidence="1">Membrane</location>
        <topology evidence="1">Multi-pass membrane protein</topology>
    </subcellularLocation>
</comment>
<evidence type="ECO:0000256" key="8">
    <source>
        <dbReference type="ARBA" id="ARBA00023065"/>
    </source>
</evidence>
<evidence type="ECO:0000256" key="9">
    <source>
        <dbReference type="ARBA" id="ARBA00023136"/>
    </source>
</evidence>
<dbReference type="PANTHER" id="PTHR43562:SF3">
    <property type="entry name" value="SODIUM ION_PROTON EXCHANGER (EUROFUNG)"/>
    <property type="match status" value="1"/>
</dbReference>
<proteinExistence type="inferred from homology"/>
<feature type="transmembrane region" description="Helical" evidence="11">
    <location>
        <begin position="231"/>
        <end position="249"/>
    </location>
</feature>
<evidence type="ECO:0000256" key="11">
    <source>
        <dbReference type="SAM" id="Phobius"/>
    </source>
</evidence>
<dbReference type="GO" id="GO:0006814">
    <property type="term" value="P:sodium ion transport"/>
    <property type="evidence" value="ECO:0007669"/>
    <property type="project" value="UniProtKB-KW"/>
</dbReference>
<evidence type="ECO:0000256" key="7">
    <source>
        <dbReference type="ARBA" id="ARBA00023053"/>
    </source>
</evidence>
<comment type="similarity">
    <text evidence="2">Belongs to the monovalent cation:proton antiporter 2 (CPA2) transporter (TC 2.A.37) family.</text>
</comment>
<gene>
    <name evidence="13" type="ORF">BWZ43_15940</name>
</gene>
<dbReference type="AlphaFoldDB" id="A0A8E2I638"/>
<sequence length="383" mass="40657">MVILQLAIILIASKIAGSLSVRLGQPSVLGKLLIGIVLGPSVLGLVNETETLAEFSQIGVILLMFIAGLETDLEEFKRTGKASTFVGFGGIIVPLVLGYFAGIILNLTTMESWFLGLLLSATSVSISVQALKEMNKLKTPEGTTILGAAVIDDVVVIIALAFLMSFAGGDVHLTTVILKKVVFFAAAILIGWKVVPWFLKRFSSLKVTETVISSALIICFIYAYFAEYTGVAAIIGAYIAGVAISVTNFKHEVFEKVETISYSIFVPVFFTSIGVTAQFTGITKNLGIIIILSILAILTKLIGASIGAKLAGFGWNSSLGIGSAMVSRGEVALIIASIGLESKLLSQDMFAVIVVVVLVTTIVTPPMMKLFFKSHPKKESNIA</sequence>
<dbReference type="GO" id="GO:0015297">
    <property type="term" value="F:antiporter activity"/>
    <property type="evidence" value="ECO:0007669"/>
    <property type="project" value="UniProtKB-KW"/>
</dbReference>
<accession>A0A8E2I638</accession>
<dbReference type="GO" id="GO:0008324">
    <property type="term" value="F:monoatomic cation transmembrane transporter activity"/>
    <property type="evidence" value="ECO:0007669"/>
    <property type="project" value="InterPro"/>
</dbReference>
<comment type="caution">
    <text evidence="13">The sequence shown here is derived from an EMBL/GenBank/DDBJ whole genome shotgun (WGS) entry which is preliminary data.</text>
</comment>
<feature type="transmembrane region" description="Helical" evidence="11">
    <location>
        <begin position="350"/>
        <end position="372"/>
    </location>
</feature>
<feature type="transmembrane region" description="Helical" evidence="11">
    <location>
        <begin position="261"/>
        <end position="280"/>
    </location>
</feature>
<evidence type="ECO:0000256" key="1">
    <source>
        <dbReference type="ARBA" id="ARBA00004141"/>
    </source>
</evidence>
<keyword evidence="7" id="KW-0915">Sodium</keyword>
<evidence type="ECO:0000256" key="3">
    <source>
        <dbReference type="ARBA" id="ARBA00022448"/>
    </source>
</evidence>
<feature type="transmembrane region" description="Helical" evidence="11">
    <location>
        <begin position="286"/>
        <end position="307"/>
    </location>
</feature>
<dbReference type="NCBIfam" id="TIGR00932">
    <property type="entry name" value="2a37"/>
    <property type="match status" value="1"/>
</dbReference>
<evidence type="ECO:0000313" key="14">
    <source>
        <dbReference type="Proteomes" id="UP000189761"/>
    </source>
</evidence>
<keyword evidence="3" id="KW-0813">Transport</keyword>
<keyword evidence="9 11" id="KW-0472">Membrane</keyword>
<protein>
    <submittedName>
        <fullName evidence="13">Sodium:proton antiporter</fullName>
    </submittedName>
</protein>
<evidence type="ECO:0000259" key="12">
    <source>
        <dbReference type="Pfam" id="PF00999"/>
    </source>
</evidence>
<evidence type="ECO:0000256" key="2">
    <source>
        <dbReference type="ARBA" id="ARBA00005551"/>
    </source>
</evidence>
<dbReference type="InterPro" id="IPR004771">
    <property type="entry name" value="K/H_exchanger"/>
</dbReference>
<dbReference type="RefSeq" id="WP_058006215.1">
    <property type="nucleotide sequence ID" value="NZ_CP065424.1"/>
</dbReference>
<feature type="transmembrane region" description="Helical" evidence="11">
    <location>
        <begin position="113"/>
        <end position="131"/>
    </location>
</feature>
<dbReference type="GO" id="GO:1902600">
    <property type="term" value="P:proton transmembrane transport"/>
    <property type="evidence" value="ECO:0007669"/>
    <property type="project" value="InterPro"/>
</dbReference>
<dbReference type="Pfam" id="PF00999">
    <property type="entry name" value="Na_H_Exchanger"/>
    <property type="match status" value="1"/>
</dbReference>
<organism evidence="13 14">
    <name type="scientific">Heyndrickxia oleronia</name>
    <dbReference type="NCBI Taxonomy" id="38875"/>
    <lineage>
        <taxon>Bacteria</taxon>
        <taxon>Bacillati</taxon>
        <taxon>Bacillota</taxon>
        <taxon>Bacilli</taxon>
        <taxon>Bacillales</taxon>
        <taxon>Bacillaceae</taxon>
        <taxon>Heyndrickxia</taxon>
    </lineage>
</organism>
<keyword evidence="10" id="KW-0739">Sodium transport</keyword>
<evidence type="ECO:0000256" key="4">
    <source>
        <dbReference type="ARBA" id="ARBA00022449"/>
    </source>
</evidence>
<dbReference type="Proteomes" id="UP000189761">
    <property type="component" value="Unassembled WGS sequence"/>
</dbReference>
<dbReference type="Gene3D" id="1.20.1530.20">
    <property type="match status" value="1"/>
</dbReference>
<feature type="transmembrane region" description="Helical" evidence="11">
    <location>
        <begin position="85"/>
        <end position="107"/>
    </location>
</feature>
<evidence type="ECO:0000256" key="10">
    <source>
        <dbReference type="ARBA" id="ARBA00023201"/>
    </source>
</evidence>
<evidence type="ECO:0000313" key="13">
    <source>
        <dbReference type="EMBL" id="OOP67406.1"/>
    </source>
</evidence>
<name>A0A8E2I638_9BACI</name>
<dbReference type="InterPro" id="IPR006153">
    <property type="entry name" value="Cation/H_exchanger_TM"/>
</dbReference>
<feature type="transmembrane region" description="Helical" evidence="11">
    <location>
        <begin position="176"/>
        <end position="195"/>
    </location>
</feature>
<keyword evidence="14" id="KW-1185">Reference proteome</keyword>
<feature type="domain" description="Cation/H+ exchanger transmembrane" evidence="12">
    <location>
        <begin position="14"/>
        <end position="369"/>
    </location>
</feature>
<keyword evidence="8" id="KW-0406">Ion transport</keyword>
<keyword evidence="4" id="KW-0050">Antiport</keyword>
<reference evidence="13 14" key="1">
    <citation type="submission" date="2017-01" db="EMBL/GenBank/DDBJ databases">
        <title>Draft genome sequence of Bacillus oleronius.</title>
        <authorList>
            <person name="Allam M."/>
        </authorList>
    </citation>
    <scope>NUCLEOTIDE SEQUENCE [LARGE SCALE GENOMIC DNA]</scope>
    <source>
        <strain evidence="13 14">DSM 9356</strain>
    </source>
</reference>
<dbReference type="PANTHER" id="PTHR43562">
    <property type="entry name" value="NAPA-TYPE SODIUM/HYDROGEN ANTIPORTER"/>
    <property type="match status" value="1"/>
</dbReference>
<evidence type="ECO:0000256" key="6">
    <source>
        <dbReference type="ARBA" id="ARBA00022989"/>
    </source>
</evidence>
<keyword evidence="5 11" id="KW-0812">Transmembrane</keyword>
<dbReference type="GO" id="GO:0016020">
    <property type="term" value="C:membrane"/>
    <property type="evidence" value="ECO:0007669"/>
    <property type="project" value="UniProtKB-SubCell"/>
</dbReference>
<evidence type="ECO:0000256" key="5">
    <source>
        <dbReference type="ARBA" id="ARBA00022692"/>
    </source>
</evidence>
<keyword evidence="6 11" id="KW-1133">Transmembrane helix</keyword>